<dbReference type="Proteomes" id="UP000541810">
    <property type="component" value="Unassembled WGS sequence"/>
</dbReference>
<dbReference type="SUPFAM" id="SSF52540">
    <property type="entry name" value="P-loop containing nucleoside triphosphate hydrolases"/>
    <property type="match status" value="1"/>
</dbReference>
<dbReference type="Pfam" id="PF11981">
    <property type="entry name" value="DUF3482"/>
    <property type="match status" value="1"/>
</dbReference>
<dbReference type="InterPro" id="IPR006073">
    <property type="entry name" value="GTP-bd"/>
</dbReference>
<accession>A0A7X0H438</accession>
<dbReference type="EMBL" id="JACHGY010000001">
    <property type="protein sequence ID" value="MBB6428906.1"/>
    <property type="molecule type" value="Genomic_DNA"/>
</dbReference>
<dbReference type="PANTHER" id="PTHR42714:SF2">
    <property type="entry name" value="TRNA MODIFICATION GTPASE GTPBP3, MITOCHONDRIAL"/>
    <property type="match status" value="1"/>
</dbReference>
<dbReference type="GO" id="GO:0030488">
    <property type="term" value="P:tRNA methylation"/>
    <property type="evidence" value="ECO:0007669"/>
    <property type="project" value="TreeGrafter"/>
</dbReference>
<name>A0A7X0H438_9BACT</name>
<keyword evidence="3" id="KW-1185">Reference proteome</keyword>
<dbReference type="GO" id="GO:0002098">
    <property type="term" value="P:tRNA wobble uridine modification"/>
    <property type="evidence" value="ECO:0007669"/>
    <property type="project" value="TreeGrafter"/>
</dbReference>
<organism evidence="2 3">
    <name type="scientific">Algisphaera agarilytica</name>
    <dbReference type="NCBI Taxonomy" id="1385975"/>
    <lineage>
        <taxon>Bacteria</taxon>
        <taxon>Pseudomonadati</taxon>
        <taxon>Planctomycetota</taxon>
        <taxon>Phycisphaerae</taxon>
        <taxon>Phycisphaerales</taxon>
        <taxon>Phycisphaeraceae</taxon>
        <taxon>Algisphaera</taxon>
    </lineage>
</organism>
<dbReference type="InterPro" id="IPR027417">
    <property type="entry name" value="P-loop_NTPase"/>
</dbReference>
<dbReference type="Gene3D" id="3.40.50.300">
    <property type="entry name" value="P-loop containing nucleotide triphosphate hydrolases"/>
    <property type="match status" value="1"/>
</dbReference>
<reference evidence="2 3" key="1">
    <citation type="submission" date="2020-08" db="EMBL/GenBank/DDBJ databases">
        <title>Genomic Encyclopedia of Type Strains, Phase IV (KMG-IV): sequencing the most valuable type-strain genomes for metagenomic binning, comparative biology and taxonomic classification.</title>
        <authorList>
            <person name="Goeker M."/>
        </authorList>
    </citation>
    <scope>NUCLEOTIDE SEQUENCE [LARGE SCALE GENOMIC DNA]</scope>
    <source>
        <strain evidence="2 3">DSM 103725</strain>
    </source>
</reference>
<feature type="domain" description="G" evidence="1">
    <location>
        <begin position="6"/>
        <end position="92"/>
    </location>
</feature>
<comment type="caution">
    <text evidence="2">The sequence shown here is derived from an EMBL/GenBank/DDBJ whole genome shotgun (WGS) entry which is preliminary data.</text>
</comment>
<dbReference type="RefSeq" id="WP_184676456.1">
    <property type="nucleotide sequence ID" value="NZ_JACHGY010000001.1"/>
</dbReference>
<evidence type="ECO:0000259" key="1">
    <source>
        <dbReference type="Pfam" id="PF01926"/>
    </source>
</evidence>
<evidence type="ECO:0000313" key="3">
    <source>
        <dbReference type="Proteomes" id="UP000541810"/>
    </source>
</evidence>
<protein>
    <recommendedName>
        <fullName evidence="1">G domain-containing protein</fullName>
    </recommendedName>
</protein>
<dbReference type="PANTHER" id="PTHR42714">
    <property type="entry name" value="TRNA MODIFICATION GTPASE GTPBP3"/>
    <property type="match status" value="1"/>
</dbReference>
<dbReference type="InterPro" id="IPR021871">
    <property type="entry name" value="DUF3482"/>
</dbReference>
<dbReference type="Pfam" id="PF01926">
    <property type="entry name" value="MMR_HSR1"/>
    <property type="match status" value="1"/>
</dbReference>
<dbReference type="GO" id="GO:0005525">
    <property type="term" value="F:GTP binding"/>
    <property type="evidence" value="ECO:0007669"/>
    <property type="project" value="InterPro"/>
</dbReference>
<evidence type="ECO:0000313" key="2">
    <source>
        <dbReference type="EMBL" id="MBB6428906.1"/>
    </source>
</evidence>
<sequence length="469" mass="51244">MSEPRFAVVGHPNKGKSSIVATLAADDAVRVAPEPGTTTRSREFPMSVDGNTLYTLIDTPGFQRARRALDWMTQRQTTADQHGAVVRDFVTEHERSDAYPDEVELLRPLIDDEQPAGILYVVDGSVPYGPEYEAEMEILRWTGRPSLALINPIGEADYIEAWRSALGQYFKIVRVFNAVTAEFDKRLELLRAFGQLKEEWRQPLDTAVQALDADRQRRRHESAQEIATLLADGLTLSVTKKVGPDDDPKKFQPGLLEDFKGKLRRREKRGRERVESIYDHHGLDRREADSGEDVESLVADLFSEDAWLLFGLRRKDLVLAGAGGGAAAGGALDVAAGGSSLFLGAAIGAVVGGTMGYLGAGRLADFKLMNQPLGGKLLRCGPTRNPNFPFVLLGRARYHHALVAGRTHAQRGALEVDQAQAGAMNPLTDEQRTALSKTFKALGKAGQDIEAISAATAELVEIIEPILEP</sequence>
<dbReference type="GO" id="GO:0005737">
    <property type="term" value="C:cytoplasm"/>
    <property type="evidence" value="ECO:0007669"/>
    <property type="project" value="TreeGrafter"/>
</dbReference>
<gene>
    <name evidence="2" type="ORF">HNQ40_000712</name>
</gene>
<proteinExistence type="predicted"/>
<dbReference type="AlphaFoldDB" id="A0A7X0H438"/>